<evidence type="ECO:0000259" key="5">
    <source>
        <dbReference type="PROSITE" id="PS50977"/>
    </source>
</evidence>
<dbReference type="PANTHER" id="PTHR30055">
    <property type="entry name" value="HTH-TYPE TRANSCRIPTIONAL REGULATOR RUTR"/>
    <property type="match status" value="1"/>
</dbReference>
<protein>
    <submittedName>
        <fullName evidence="6">Helix-turn-helix domain containing protein</fullName>
    </submittedName>
</protein>
<dbReference type="EMBL" id="JAPNTZ010000015">
    <property type="protein sequence ID" value="MCY1143367.1"/>
    <property type="molecule type" value="Genomic_DNA"/>
</dbReference>
<keyword evidence="2 4" id="KW-0238">DNA-binding</keyword>
<evidence type="ECO:0000256" key="4">
    <source>
        <dbReference type="PROSITE-ProRule" id="PRU00335"/>
    </source>
</evidence>
<name>A0ABT4BBI5_9ACTN</name>
<sequence>MSEQQTSRRERKKAATRQAIANTALSMFLERGYDAVGIREVAQAADVAVTTVFAHFPSKEALVFDRDQGLQDRLVQAVTGRGARWSAAEALRDELHAMVHDLTGEQSVAFWRLVDSSEDLREYETRMWQRHADALAVAIAADRGHTEPVTTDKALARYALGVFPLARDAPDPAAAVDEIMDLVAAAWAAAR</sequence>
<keyword evidence="7" id="KW-1185">Reference proteome</keyword>
<dbReference type="PRINTS" id="PR00455">
    <property type="entry name" value="HTHTETR"/>
</dbReference>
<evidence type="ECO:0000256" key="1">
    <source>
        <dbReference type="ARBA" id="ARBA00023015"/>
    </source>
</evidence>
<dbReference type="Gene3D" id="1.10.357.10">
    <property type="entry name" value="Tetracycline Repressor, domain 2"/>
    <property type="match status" value="1"/>
</dbReference>
<comment type="caution">
    <text evidence="6">The sequence shown here is derived from an EMBL/GenBank/DDBJ whole genome shotgun (WGS) entry which is preliminary data.</text>
</comment>
<dbReference type="SUPFAM" id="SSF46689">
    <property type="entry name" value="Homeodomain-like"/>
    <property type="match status" value="1"/>
</dbReference>
<evidence type="ECO:0000313" key="6">
    <source>
        <dbReference type="EMBL" id="MCY1143367.1"/>
    </source>
</evidence>
<evidence type="ECO:0000256" key="2">
    <source>
        <dbReference type="ARBA" id="ARBA00023125"/>
    </source>
</evidence>
<dbReference type="InterPro" id="IPR001647">
    <property type="entry name" value="HTH_TetR"/>
</dbReference>
<reference evidence="6" key="1">
    <citation type="submission" date="2022-11" db="EMBL/GenBank/DDBJ databases">
        <authorList>
            <person name="Somphong A."/>
            <person name="Phongsopitanun W."/>
        </authorList>
    </citation>
    <scope>NUCLEOTIDE SEQUENCE</scope>
    <source>
        <strain evidence="6">Pm04-4</strain>
    </source>
</reference>
<organism evidence="6 7">
    <name type="scientific">Paractinoplanes pyxinae</name>
    <dbReference type="NCBI Taxonomy" id="2997416"/>
    <lineage>
        <taxon>Bacteria</taxon>
        <taxon>Bacillati</taxon>
        <taxon>Actinomycetota</taxon>
        <taxon>Actinomycetes</taxon>
        <taxon>Micromonosporales</taxon>
        <taxon>Micromonosporaceae</taxon>
        <taxon>Paractinoplanes</taxon>
    </lineage>
</organism>
<dbReference type="InterPro" id="IPR050109">
    <property type="entry name" value="HTH-type_TetR-like_transc_reg"/>
</dbReference>
<accession>A0ABT4BBI5</accession>
<evidence type="ECO:0000256" key="3">
    <source>
        <dbReference type="ARBA" id="ARBA00023163"/>
    </source>
</evidence>
<proteinExistence type="predicted"/>
<dbReference type="Pfam" id="PF00440">
    <property type="entry name" value="TetR_N"/>
    <property type="match status" value="1"/>
</dbReference>
<dbReference type="Proteomes" id="UP001151002">
    <property type="component" value="Unassembled WGS sequence"/>
</dbReference>
<feature type="DNA-binding region" description="H-T-H motif" evidence="4">
    <location>
        <begin position="37"/>
        <end position="56"/>
    </location>
</feature>
<evidence type="ECO:0000313" key="7">
    <source>
        <dbReference type="Proteomes" id="UP001151002"/>
    </source>
</evidence>
<keyword evidence="3" id="KW-0804">Transcription</keyword>
<keyword evidence="1" id="KW-0805">Transcription regulation</keyword>
<dbReference type="PANTHER" id="PTHR30055:SF234">
    <property type="entry name" value="HTH-TYPE TRANSCRIPTIONAL REGULATOR BETI"/>
    <property type="match status" value="1"/>
</dbReference>
<gene>
    <name evidence="6" type="ORF">OWR29_35675</name>
</gene>
<dbReference type="InterPro" id="IPR009057">
    <property type="entry name" value="Homeodomain-like_sf"/>
</dbReference>
<dbReference type="PROSITE" id="PS50977">
    <property type="entry name" value="HTH_TETR_2"/>
    <property type="match status" value="1"/>
</dbReference>
<dbReference type="RefSeq" id="WP_267567896.1">
    <property type="nucleotide sequence ID" value="NZ_JAPNTZ010000015.1"/>
</dbReference>
<feature type="domain" description="HTH tetR-type" evidence="5">
    <location>
        <begin position="14"/>
        <end position="74"/>
    </location>
</feature>